<feature type="transmembrane region" description="Helical" evidence="2">
    <location>
        <begin position="189"/>
        <end position="211"/>
    </location>
</feature>
<dbReference type="AlphaFoldDB" id="X6NB49"/>
<accession>X6NB49</accession>
<organism evidence="3 4">
    <name type="scientific">Reticulomyxa filosa</name>
    <dbReference type="NCBI Taxonomy" id="46433"/>
    <lineage>
        <taxon>Eukaryota</taxon>
        <taxon>Sar</taxon>
        <taxon>Rhizaria</taxon>
        <taxon>Retaria</taxon>
        <taxon>Foraminifera</taxon>
        <taxon>Monothalamids</taxon>
        <taxon>Reticulomyxidae</taxon>
        <taxon>Reticulomyxa</taxon>
    </lineage>
</organism>
<evidence type="ECO:0000256" key="1">
    <source>
        <dbReference type="SAM" id="MobiDB-lite"/>
    </source>
</evidence>
<sequence length="302" mass="34556">MFVTEPVTKKIFDWMTFLVLLHETLLLPRFWFLYYDWQLGKDLSNLEWKQQLYLGQLRIQEASEDDVTKSETMSRSELSPNASDDAIVNRNASINDGNDEGNIKSGVDLDIPVPTSPLPEIEITNIEMTTEAAAAVPSQPSLVVGVPGLSLNTYTYSNTARVVTITRDSESDKLRWTLRYRKYLGNTRIMLVVFSFYYAIFLGLIAVMRFYVGYQDAATICVGYSVCTGILILMCGFKIIKCRDLFEIQSLLSLMCIYKKNKNKNLVEEGRGRRGKGVGAENITFFLYIQKKKKKENCKWYQ</sequence>
<keyword evidence="2" id="KW-1133">Transmembrane helix</keyword>
<keyword evidence="2" id="KW-0472">Membrane</keyword>
<keyword evidence="4" id="KW-1185">Reference proteome</keyword>
<evidence type="ECO:0000256" key="2">
    <source>
        <dbReference type="SAM" id="Phobius"/>
    </source>
</evidence>
<dbReference type="EMBL" id="ASPP01010647">
    <property type="protein sequence ID" value="ETO22542.1"/>
    <property type="molecule type" value="Genomic_DNA"/>
</dbReference>
<name>X6NB49_RETFI</name>
<evidence type="ECO:0000313" key="4">
    <source>
        <dbReference type="Proteomes" id="UP000023152"/>
    </source>
</evidence>
<comment type="caution">
    <text evidence="3">The sequence shown here is derived from an EMBL/GenBank/DDBJ whole genome shotgun (WGS) entry which is preliminary data.</text>
</comment>
<feature type="transmembrane region" description="Helical" evidence="2">
    <location>
        <begin position="12"/>
        <end position="34"/>
    </location>
</feature>
<feature type="region of interest" description="Disordered" evidence="1">
    <location>
        <begin position="65"/>
        <end position="106"/>
    </location>
</feature>
<proteinExistence type="predicted"/>
<keyword evidence="2" id="KW-0812">Transmembrane</keyword>
<dbReference type="Proteomes" id="UP000023152">
    <property type="component" value="Unassembled WGS sequence"/>
</dbReference>
<reference evidence="3 4" key="1">
    <citation type="journal article" date="2013" name="Curr. Biol.">
        <title>The Genome of the Foraminiferan Reticulomyxa filosa.</title>
        <authorList>
            <person name="Glockner G."/>
            <person name="Hulsmann N."/>
            <person name="Schleicher M."/>
            <person name="Noegel A.A."/>
            <person name="Eichinger L."/>
            <person name="Gallinger C."/>
            <person name="Pawlowski J."/>
            <person name="Sierra R."/>
            <person name="Euteneuer U."/>
            <person name="Pillet L."/>
            <person name="Moustafa A."/>
            <person name="Platzer M."/>
            <person name="Groth M."/>
            <person name="Szafranski K."/>
            <person name="Schliwa M."/>
        </authorList>
    </citation>
    <scope>NUCLEOTIDE SEQUENCE [LARGE SCALE GENOMIC DNA]</scope>
</reference>
<protein>
    <submittedName>
        <fullName evidence="3">Uncharacterized protein</fullName>
    </submittedName>
</protein>
<gene>
    <name evidence="3" type="ORF">RFI_14657</name>
</gene>
<feature type="transmembrane region" description="Helical" evidence="2">
    <location>
        <begin position="217"/>
        <end position="240"/>
    </location>
</feature>
<evidence type="ECO:0000313" key="3">
    <source>
        <dbReference type="EMBL" id="ETO22542.1"/>
    </source>
</evidence>